<dbReference type="EnsemblPlants" id="AET3Gv20988700.3">
    <property type="protein sequence ID" value="AET3Gv20988700.3"/>
    <property type="gene ID" value="AET3Gv20988700"/>
</dbReference>
<accession>A0A453GFG8</accession>
<dbReference type="PROSITE" id="PS50985">
    <property type="entry name" value="GRAS"/>
    <property type="match status" value="1"/>
</dbReference>
<proteinExistence type="inferred from homology"/>
<comment type="caution">
    <text evidence="3">Lacks conserved residue(s) required for the propagation of feature annotation.</text>
</comment>
<reference evidence="5" key="2">
    <citation type="journal article" date="2017" name="Nat. Plants">
        <title>The Aegilops tauschii genome reveals multiple impacts of transposons.</title>
        <authorList>
            <person name="Zhao G."/>
            <person name="Zou C."/>
            <person name="Li K."/>
            <person name="Wang K."/>
            <person name="Li T."/>
            <person name="Gao L."/>
            <person name="Zhang X."/>
            <person name="Wang H."/>
            <person name="Yang Z."/>
            <person name="Liu X."/>
            <person name="Jiang W."/>
            <person name="Mao L."/>
            <person name="Kong X."/>
            <person name="Jiao Y."/>
            <person name="Jia J."/>
        </authorList>
    </citation>
    <scope>NUCLEOTIDE SEQUENCE [LARGE SCALE GENOMIC DNA]</scope>
    <source>
        <strain evidence="5">cv. AL8/78</strain>
    </source>
</reference>
<dbReference type="AlphaFoldDB" id="A0A453GFG8"/>
<dbReference type="EnsemblPlants" id="AET3Gv20988700.2">
    <property type="protein sequence ID" value="AET3Gv20988700.2"/>
    <property type="gene ID" value="AET3Gv20988700"/>
</dbReference>
<protein>
    <submittedName>
        <fullName evidence="4">Uncharacterized protein</fullName>
    </submittedName>
</protein>
<evidence type="ECO:0000313" key="4">
    <source>
        <dbReference type="EnsemblPlants" id="AET3Gv20988700.2"/>
    </source>
</evidence>
<evidence type="ECO:0000256" key="2">
    <source>
        <dbReference type="ARBA" id="ARBA00023163"/>
    </source>
</evidence>
<reference evidence="5" key="1">
    <citation type="journal article" date="2014" name="Science">
        <title>Ancient hybridizations among the ancestral genomes of bread wheat.</title>
        <authorList>
            <consortium name="International Wheat Genome Sequencing Consortium,"/>
            <person name="Marcussen T."/>
            <person name="Sandve S.R."/>
            <person name="Heier L."/>
            <person name="Spannagl M."/>
            <person name="Pfeifer M."/>
            <person name="Jakobsen K.S."/>
            <person name="Wulff B.B."/>
            <person name="Steuernagel B."/>
            <person name="Mayer K.F."/>
            <person name="Olsen O.A."/>
        </authorList>
    </citation>
    <scope>NUCLEOTIDE SEQUENCE [LARGE SCALE GENOMIC DNA]</scope>
    <source>
        <strain evidence="5">cv. AL8/78</strain>
    </source>
</reference>
<dbReference type="Proteomes" id="UP000015105">
    <property type="component" value="Chromosome 3D"/>
</dbReference>
<dbReference type="EnsemblPlants" id="AET3Gv20988700.1">
    <property type="protein sequence ID" value="AET3Gv20988700.1"/>
    <property type="gene ID" value="AET3Gv20988700"/>
</dbReference>
<evidence type="ECO:0000256" key="1">
    <source>
        <dbReference type="ARBA" id="ARBA00023015"/>
    </source>
</evidence>
<dbReference type="InterPro" id="IPR005202">
    <property type="entry name" value="TF_GRAS"/>
</dbReference>
<reference evidence="4" key="3">
    <citation type="journal article" date="2017" name="Nature">
        <title>Genome sequence of the progenitor of the wheat D genome Aegilops tauschii.</title>
        <authorList>
            <person name="Luo M.C."/>
            <person name="Gu Y.Q."/>
            <person name="Puiu D."/>
            <person name="Wang H."/>
            <person name="Twardziok S.O."/>
            <person name="Deal K.R."/>
            <person name="Huo N."/>
            <person name="Zhu T."/>
            <person name="Wang L."/>
            <person name="Wang Y."/>
            <person name="McGuire P.E."/>
            <person name="Liu S."/>
            <person name="Long H."/>
            <person name="Ramasamy R.K."/>
            <person name="Rodriguez J.C."/>
            <person name="Van S.L."/>
            <person name="Yuan L."/>
            <person name="Wang Z."/>
            <person name="Xia Z."/>
            <person name="Xiao L."/>
            <person name="Anderson O.D."/>
            <person name="Ouyang S."/>
            <person name="Liang Y."/>
            <person name="Zimin A.V."/>
            <person name="Pertea G."/>
            <person name="Qi P."/>
            <person name="Bennetzen J.L."/>
            <person name="Dai X."/>
            <person name="Dawson M.W."/>
            <person name="Muller H.G."/>
            <person name="Kugler K."/>
            <person name="Rivarola-Duarte L."/>
            <person name="Spannagl M."/>
            <person name="Mayer K.F.X."/>
            <person name="Lu F.H."/>
            <person name="Bevan M.W."/>
            <person name="Leroy P."/>
            <person name="Li P."/>
            <person name="You F.M."/>
            <person name="Sun Q."/>
            <person name="Liu Z."/>
            <person name="Lyons E."/>
            <person name="Wicker T."/>
            <person name="Salzberg S.L."/>
            <person name="Devos K.M."/>
            <person name="Dvorak J."/>
        </authorList>
    </citation>
    <scope>NUCLEOTIDE SEQUENCE [LARGE SCALE GENOMIC DNA]</scope>
    <source>
        <strain evidence="4">cv. AL8/78</strain>
    </source>
</reference>
<reference evidence="4" key="5">
    <citation type="journal article" date="2021" name="G3 (Bethesda)">
        <title>Aegilops tauschii genome assembly Aet v5.0 features greater sequence contiguity and improved annotation.</title>
        <authorList>
            <person name="Wang L."/>
            <person name="Zhu T."/>
            <person name="Rodriguez J.C."/>
            <person name="Deal K.R."/>
            <person name="Dubcovsky J."/>
            <person name="McGuire P.E."/>
            <person name="Lux T."/>
            <person name="Spannagl M."/>
            <person name="Mayer K.F.X."/>
            <person name="Baldrich P."/>
            <person name="Meyers B.C."/>
            <person name="Huo N."/>
            <person name="Gu Y.Q."/>
            <person name="Zhou H."/>
            <person name="Devos K.M."/>
            <person name="Bennetzen J.L."/>
            <person name="Unver T."/>
            <person name="Budak H."/>
            <person name="Gulick P.J."/>
            <person name="Galiba G."/>
            <person name="Kalapos B."/>
            <person name="Nelson D.R."/>
            <person name="Li P."/>
            <person name="You F.M."/>
            <person name="Luo M.C."/>
            <person name="Dvorak J."/>
        </authorList>
    </citation>
    <scope>NUCLEOTIDE SEQUENCE [LARGE SCALE GENOMIC DNA]</scope>
    <source>
        <strain evidence="4">cv. AL8/78</strain>
    </source>
</reference>
<comment type="similarity">
    <text evidence="3">Belongs to the GRAS family.</text>
</comment>
<sequence length="93" mass="10604">MRLVQLLVACAEAVVCRDRAQAAALLRELQVGAPVHSTAFQRVASCSCRAWRTGWPWRTRRRWVRPAWRSASRGRRASMGRSPWRTSCARPSI</sequence>
<name>A0A453GFG8_AEGTS</name>
<evidence type="ECO:0000256" key="3">
    <source>
        <dbReference type="PROSITE-ProRule" id="PRU01191"/>
    </source>
</evidence>
<dbReference type="Gramene" id="AET3Gv20988700.2">
    <property type="protein sequence ID" value="AET3Gv20988700.2"/>
    <property type="gene ID" value="AET3Gv20988700"/>
</dbReference>
<keyword evidence="1" id="KW-0805">Transcription regulation</keyword>
<dbReference type="Gramene" id="AET3Gv20988700.4">
    <property type="protein sequence ID" value="AET3Gv20988700.4"/>
    <property type="gene ID" value="AET3Gv20988700"/>
</dbReference>
<organism evidence="4 5">
    <name type="scientific">Aegilops tauschii subsp. strangulata</name>
    <name type="common">Goatgrass</name>
    <dbReference type="NCBI Taxonomy" id="200361"/>
    <lineage>
        <taxon>Eukaryota</taxon>
        <taxon>Viridiplantae</taxon>
        <taxon>Streptophyta</taxon>
        <taxon>Embryophyta</taxon>
        <taxon>Tracheophyta</taxon>
        <taxon>Spermatophyta</taxon>
        <taxon>Magnoliopsida</taxon>
        <taxon>Liliopsida</taxon>
        <taxon>Poales</taxon>
        <taxon>Poaceae</taxon>
        <taxon>BOP clade</taxon>
        <taxon>Pooideae</taxon>
        <taxon>Triticodae</taxon>
        <taxon>Triticeae</taxon>
        <taxon>Triticinae</taxon>
        <taxon>Aegilops</taxon>
    </lineage>
</organism>
<dbReference type="Gramene" id="AET3Gv20988700.1">
    <property type="protein sequence ID" value="AET3Gv20988700.1"/>
    <property type="gene ID" value="AET3Gv20988700"/>
</dbReference>
<reference evidence="4" key="4">
    <citation type="submission" date="2019-03" db="UniProtKB">
        <authorList>
            <consortium name="EnsemblPlants"/>
        </authorList>
    </citation>
    <scope>IDENTIFICATION</scope>
</reference>
<evidence type="ECO:0000313" key="5">
    <source>
        <dbReference type="Proteomes" id="UP000015105"/>
    </source>
</evidence>
<keyword evidence="2" id="KW-0804">Transcription</keyword>
<dbReference type="Gramene" id="AET3Gv20988700.3">
    <property type="protein sequence ID" value="AET3Gv20988700.3"/>
    <property type="gene ID" value="AET3Gv20988700"/>
</dbReference>
<keyword evidence="5" id="KW-1185">Reference proteome</keyword>
<dbReference type="EnsemblPlants" id="AET3Gv20988700.4">
    <property type="protein sequence ID" value="AET3Gv20988700.4"/>
    <property type="gene ID" value="AET3Gv20988700"/>
</dbReference>